<protein>
    <submittedName>
        <fullName evidence="1">Uncharacterized protein</fullName>
    </submittedName>
</protein>
<organism evidence="1 2">
    <name type="scientific">Hymenolepis diminuta</name>
    <name type="common">Rat tapeworm</name>
    <dbReference type="NCBI Taxonomy" id="6216"/>
    <lineage>
        <taxon>Eukaryota</taxon>
        <taxon>Metazoa</taxon>
        <taxon>Spiralia</taxon>
        <taxon>Lophotrochozoa</taxon>
        <taxon>Platyhelminthes</taxon>
        <taxon>Cestoda</taxon>
        <taxon>Eucestoda</taxon>
        <taxon>Cyclophyllidea</taxon>
        <taxon>Hymenolepididae</taxon>
        <taxon>Hymenolepis</taxon>
    </lineage>
</organism>
<sequence length="55" mass="6352">MEIDTFCRSFRRWQSGHPNLFISVSHVSLSVSPRDDRHLFRYLCANTQAHGGTNC</sequence>
<dbReference type="EMBL" id="CABIJS010000322">
    <property type="protein sequence ID" value="VUZ49019.1"/>
    <property type="molecule type" value="Genomic_DNA"/>
</dbReference>
<reference evidence="1 2" key="1">
    <citation type="submission" date="2019-07" db="EMBL/GenBank/DDBJ databases">
        <authorList>
            <person name="Jastrzebski P J."/>
            <person name="Paukszto L."/>
            <person name="Jastrzebski P J."/>
        </authorList>
    </citation>
    <scope>NUCLEOTIDE SEQUENCE [LARGE SCALE GENOMIC DNA]</scope>
    <source>
        <strain evidence="1 2">WMS-il1</strain>
    </source>
</reference>
<name>A0A564YPW9_HYMDI</name>
<accession>A0A564YPW9</accession>
<feature type="non-terminal residue" evidence="1">
    <location>
        <position position="55"/>
    </location>
</feature>
<evidence type="ECO:0000313" key="1">
    <source>
        <dbReference type="EMBL" id="VUZ49019.1"/>
    </source>
</evidence>
<dbReference type="AlphaFoldDB" id="A0A564YPW9"/>
<keyword evidence="2" id="KW-1185">Reference proteome</keyword>
<evidence type="ECO:0000313" key="2">
    <source>
        <dbReference type="Proteomes" id="UP000321570"/>
    </source>
</evidence>
<dbReference type="Proteomes" id="UP000321570">
    <property type="component" value="Unassembled WGS sequence"/>
</dbReference>
<proteinExistence type="predicted"/>
<gene>
    <name evidence="1" type="ORF">WMSIL1_LOCUS8332</name>
</gene>